<evidence type="ECO:0000256" key="10">
    <source>
        <dbReference type="SAM" id="MobiDB-lite"/>
    </source>
</evidence>
<feature type="region of interest" description="Disordered" evidence="10">
    <location>
        <begin position="615"/>
        <end position="681"/>
    </location>
</feature>
<evidence type="ECO:0000256" key="2">
    <source>
        <dbReference type="ARBA" id="ARBA00004906"/>
    </source>
</evidence>
<evidence type="ECO:0000313" key="14">
    <source>
        <dbReference type="Proteomes" id="UP000708208"/>
    </source>
</evidence>
<keyword evidence="14" id="KW-1185">Reference proteome</keyword>
<dbReference type="InterPro" id="IPR051188">
    <property type="entry name" value="PHD-type_Zinc_Finger"/>
</dbReference>
<dbReference type="OrthoDB" id="512616at2759"/>
<evidence type="ECO:0000256" key="4">
    <source>
        <dbReference type="ARBA" id="ARBA00022723"/>
    </source>
</evidence>
<protein>
    <recommendedName>
        <fullName evidence="15">G2/M phase-specific E3 ubiquitin-protein ligase</fullName>
    </recommendedName>
</protein>
<dbReference type="Pfam" id="PF13771">
    <property type="entry name" value="zf-HC5HC2H"/>
    <property type="match status" value="1"/>
</dbReference>
<dbReference type="PROSITE" id="PS50089">
    <property type="entry name" value="ZF_RING_2"/>
    <property type="match status" value="1"/>
</dbReference>
<feature type="region of interest" description="Disordered" evidence="10">
    <location>
        <begin position="479"/>
        <end position="513"/>
    </location>
</feature>
<gene>
    <name evidence="13" type="ORF">AFUS01_LOCUS34791</name>
</gene>
<dbReference type="CDD" id="cd15669">
    <property type="entry name" value="ePHD_PHF7_G2E3_like"/>
    <property type="match status" value="1"/>
</dbReference>
<name>A0A8J2L423_9HEXA</name>
<sequence length="681" mass="76348">MAEGVEELPENPKLLKLTVENGANRCVFCKKFELNELEWGVMYQLDDIVVHYFCLLFCAALKQEGQDHEGILGFLPADIKKEVRRGEKLKCKYCKIKGATLGCAVAKCKCSFHFTCGIPKGTLHHFSGSFDSYCGVHKPKVTIPVPKEMWTCGICFVDVEESENPVWPPCCKNIIYHRLCMQKYASTSGSYFFSCPHCKNGDTFVEAMKKSGVYVPERDAQWELEPGAFAELAQAYTHCDAKQCFCQHGREYEKASSSRWRMVRCDFCGSAAIHAFCGELRDETTAWKCPGCSRVVSQERQEVQCVTANRSYPEAGSSDNMSDIDSSSGNSYDDNYLIQIAARSCLVGIERESNLCHHPKEYIQTFPQVVDLNSEYDRKKKSERASVNRSTIGITKKDSHNAYKEKLVGLKQKSDICSTKLEQNNCITPDRNGLKCLSVSNLDLSEHRSKKVTMQVNLPAFLDSSLYEPLKSFKIPKCKSTQSELPDKTSKQSPEANVVRKRRAGATEHAQRTHMKINKIKNSRANALPPHLKEDIRRFIIQKIKQPTSNPSSISEKCLEGKVQLEGASLPKEQENVLQAFNMKSTVKKRIISESNSDPSRTPDVTEIEVITLVESDDDSQDDQTSSEGSPVSVVSNDDVIILSDSEDSPVATKDNQSDRVQISNELGTPPTKRIRIRGDT</sequence>
<accession>A0A8J2L423</accession>
<dbReference type="PANTHER" id="PTHR12420">
    <property type="entry name" value="PHD FINGER PROTEIN"/>
    <property type="match status" value="1"/>
</dbReference>
<dbReference type="AlphaFoldDB" id="A0A8J2L423"/>
<dbReference type="GO" id="GO:0005634">
    <property type="term" value="C:nucleus"/>
    <property type="evidence" value="ECO:0007669"/>
    <property type="project" value="TreeGrafter"/>
</dbReference>
<evidence type="ECO:0000259" key="11">
    <source>
        <dbReference type="PROSITE" id="PS50089"/>
    </source>
</evidence>
<dbReference type="InterPro" id="IPR042013">
    <property type="entry name" value="PHF7/G2E3_ePHD"/>
</dbReference>
<keyword evidence="4" id="KW-0479">Metal-binding</keyword>
<evidence type="ECO:0000256" key="1">
    <source>
        <dbReference type="ARBA" id="ARBA00004123"/>
    </source>
</evidence>
<reference evidence="13" key="1">
    <citation type="submission" date="2021-06" db="EMBL/GenBank/DDBJ databases">
        <authorList>
            <person name="Hodson N. C."/>
            <person name="Mongue J. A."/>
            <person name="Jaron S. K."/>
        </authorList>
    </citation>
    <scope>NUCLEOTIDE SEQUENCE</scope>
</reference>
<evidence type="ECO:0008006" key="15">
    <source>
        <dbReference type="Google" id="ProtNLM"/>
    </source>
</evidence>
<feature type="domain" description="PHD-type" evidence="12">
    <location>
        <begin position="23"/>
        <end position="138"/>
    </location>
</feature>
<keyword evidence="8" id="KW-0539">Nucleus</keyword>
<keyword evidence="6" id="KW-0833">Ubl conjugation pathway</keyword>
<dbReference type="InterPro" id="IPR034732">
    <property type="entry name" value="EPHD"/>
</dbReference>
<dbReference type="InterPro" id="IPR001841">
    <property type="entry name" value="Znf_RING"/>
</dbReference>
<evidence type="ECO:0000259" key="12">
    <source>
        <dbReference type="PROSITE" id="PS51805"/>
    </source>
</evidence>
<comment type="subcellular location">
    <subcellularLocation>
        <location evidence="1">Nucleus</location>
    </subcellularLocation>
</comment>
<dbReference type="Pfam" id="PF26054">
    <property type="entry name" value="PHD_G2E3"/>
    <property type="match status" value="1"/>
</dbReference>
<dbReference type="InterPro" id="IPR001965">
    <property type="entry name" value="Znf_PHD"/>
</dbReference>
<comment type="pathway">
    <text evidence="2">Protein modification; protein ubiquitination.</text>
</comment>
<evidence type="ECO:0000256" key="9">
    <source>
        <dbReference type="PROSITE-ProRule" id="PRU00175"/>
    </source>
</evidence>
<dbReference type="SMART" id="SM00249">
    <property type="entry name" value="PHD"/>
    <property type="match status" value="2"/>
</dbReference>
<keyword evidence="5 9" id="KW-0863">Zinc-finger</keyword>
<evidence type="ECO:0000256" key="5">
    <source>
        <dbReference type="ARBA" id="ARBA00022771"/>
    </source>
</evidence>
<organism evidence="13 14">
    <name type="scientific">Allacma fusca</name>
    <dbReference type="NCBI Taxonomy" id="39272"/>
    <lineage>
        <taxon>Eukaryota</taxon>
        <taxon>Metazoa</taxon>
        <taxon>Ecdysozoa</taxon>
        <taxon>Arthropoda</taxon>
        <taxon>Hexapoda</taxon>
        <taxon>Collembola</taxon>
        <taxon>Symphypleona</taxon>
        <taxon>Sminthuridae</taxon>
        <taxon>Allacma</taxon>
    </lineage>
</organism>
<dbReference type="Proteomes" id="UP000708208">
    <property type="component" value="Unassembled WGS sequence"/>
</dbReference>
<dbReference type="EMBL" id="CAJVCH010533517">
    <property type="protein sequence ID" value="CAG7824643.1"/>
    <property type="molecule type" value="Genomic_DNA"/>
</dbReference>
<keyword evidence="7" id="KW-0862">Zinc</keyword>
<evidence type="ECO:0000256" key="7">
    <source>
        <dbReference type="ARBA" id="ARBA00022833"/>
    </source>
</evidence>
<evidence type="ECO:0000256" key="8">
    <source>
        <dbReference type="ARBA" id="ARBA00023242"/>
    </source>
</evidence>
<dbReference type="InterPro" id="IPR059102">
    <property type="entry name" value="PHD_PHF7/G2E3-like"/>
</dbReference>
<evidence type="ECO:0000313" key="13">
    <source>
        <dbReference type="EMBL" id="CAG7824643.1"/>
    </source>
</evidence>
<keyword evidence="3" id="KW-0808">Transferase</keyword>
<dbReference type="GO" id="GO:0008270">
    <property type="term" value="F:zinc ion binding"/>
    <property type="evidence" value="ECO:0007669"/>
    <property type="project" value="UniProtKB-KW"/>
</dbReference>
<dbReference type="PANTHER" id="PTHR12420:SF42">
    <property type="entry name" value="G2_M PHASE-SPECIFIC E3 UBIQUITIN-PROTEIN LIGASE"/>
    <property type="match status" value="1"/>
</dbReference>
<comment type="caution">
    <text evidence="13">The sequence shown here is derived from an EMBL/GenBank/DDBJ whole genome shotgun (WGS) entry which is preliminary data.</text>
</comment>
<feature type="domain" description="RING-type" evidence="11">
    <location>
        <begin position="152"/>
        <end position="199"/>
    </location>
</feature>
<dbReference type="PROSITE" id="PS51805">
    <property type="entry name" value="EPHD"/>
    <property type="match status" value="1"/>
</dbReference>
<dbReference type="CDD" id="cd16448">
    <property type="entry name" value="RING-H2"/>
    <property type="match status" value="1"/>
</dbReference>
<proteinExistence type="predicted"/>
<evidence type="ECO:0000256" key="3">
    <source>
        <dbReference type="ARBA" id="ARBA00022679"/>
    </source>
</evidence>
<evidence type="ECO:0000256" key="6">
    <source>
        <dbReference type="ARBA" id="ARBA00022786"/>
    </source>
</evidence>